<keyword evidence="9" id="KW-1185">Reference proteome</keyword>
<keyword evidence="3 4" id="KW-0687">Ribonucleoprotein</keyword>
<evidence type="ECO:0000256" key="1">
    <source>
        <dbReference type="ARBA" id="ARBA00007320"/>
    </source>
</evidence>
<dbReference type="NCBIfam" id="TIGR01071">
    <property type="entry name" value="rplO_bact"/>
    <property type="match status" value="1"/>
</dbReference>
<evidence type="ECO:0000256" key="3">
    <source>
        <dbReference type="ARBA" id="ARBA00023274"/>
    </source>
</evidence>
<dbReference type="InterPro" id="IPR005749">
    <property type="entry name" value="Ribosomal_uL15_bac-type"/>
</dbReference>
<proteinExistence type="inferred from homology"/>
<accession>A0A4R7F2S1</accession>
<feature type="domain" description="Large ribosomal subunit protein uL15/eL18" evidence="7">
    <location>
        <begin position="77"/>
        <end position="148"/>
    </location>
</feature>
<feature type="compositionally biased region" description="Polar residues" evidence="6">
    <location>
        <begin position="1"/>
        <end position="15"/>
    </location>
</feature>
<gene>
    <name evidence="4" type="primary">rplO</name>
    <name evidence="8" type="ORF">C8P70_10992</name>
</gene>
<dbReference type="GO" id="GO:0019843">
    <property type="term" value="F:rRNA binding"/>
    <property type="evidence" value="ECO:0007669"/>
    <property type="project" value="UniProtKB-UniRule"/>
</dbReference>
<evidence type="ECO:0000256" key="4">
    <source>
        <dbReference type="HAMAP-Rule" id="MF_01341"/>
    </source>
</evidence>
<dbReference type="PROSITE" id="PS00475">
    <property type="entry name" value="RIBOSOMAL_L15"/>
    <property type="match status" value="1"/>
</dbReference>
<keyword evidence="2 4" id="KW-0689">Ribosomal protein</keyword>
<dbReference type="InterPro" id="IPR030878">
    <property type="entry name" value="Ribosomal_uL15"/>
</dbReference>
<keyword evidence="4" id="KW-0694">RNA-binding</keyword>
<dbReference type="Proteomes" id="UP000295215">
    <property type="component" value="Unassembled WGS sequence"/>
</dbReference>
<dbReference type="GO" id="GO:0022625">
    <property type="term" value="C:cytosolic large ribosomal subunit"/>
    <property type="evidence" value="ECO:0007669"/>
    <property type="project" value="TreeGrafter"/>
</dbReference>
<comment type="function">
    <text evidence="4">Binds to the 23S rRNA.</text>
</comment>
<dbReference type="Gene3D" id="3.100.10.10">
    <property type="match status" value="1"/>
</dbReference>
<protein>
    <recommendedName>
        <fullName evidence="4">Large ribosomal subunit protein uL15</fullName>
    </recommendedName>
</protein>
<evidence type="ECO:0000256" key="2">
    <source>
        <dbReference type="ARBA" id="ARBA00022980"/>
    </source>
</evidence>
<evidence type="ECO:0000256" key="5">
    <source>
        <dbReference type="RuleBase" id="RU003888"/>
    </source>
</evidence>
<feature type="region of interest" description="Disordered" evidence="6">
    <location>
        <begin position="1"/>
        <end position="51"/>
    </location>
</feature>
<keyword evidence="4" id="KW-0699">rRNA-binding</keyword>
<feature type="compositionally biased region" description="Gly residues" evidence="6">
    <location>
        <begin position="23"/>
        <end position="32"/>
    </location>
</feature>
<evidence type="ECO:0000256" key="6">
    <source>
        <dbReference type="SAM" id="MobiDB-lite"/>
    </source>
</evidence>
<evidence type="ECO:0000259" key="7">
    <source>
        <dbReference type="Pfam" id="PF00828"/>
    </source>
</evidence>
<dbReference type="InterPro" id="IPR001196">
    <property type="entry name" value="Ribosomal_uL15_CS"/>
</dbReference>
<dbReference type="RefSeq" id="WP_133712309.1">
    <property type="nucleotide sequence ID" value="NZ_SOAG01000009.1"/>
</dbReference>
<dbReference type="PANTHER" id="PTHR12934:SF11">
    <property type="entry name" value="LARGE RIBOSOMAL SUBUNIT PROTEIN UL15M"/>
    <property type="match status" value="1"/>
</dbReference>
<dbReference type="HAMAP" id="MF_01341">
    <property type="entry name" value="Ribosomal_uL15"/>
    <property type="match status" value="1"/>
</dbReference>
<sequence length="150" mass="15941">MNLSNLQPANGSVHNQNKRVGRGEGSGKGGTSTRGHKGAKSRSGYSKKIGFEGGQMPLQRRVPKFGFKNINRVEYDVINLDHLQTLVDNGVVQDTVDFALLVDLGLASKNSLVKILGRGELKAKLKVSAHKFSASAKSAIEAAGGEVVTL</sequence>
<comment type="similarity">
    <text evidence="1 4 5">Belongs to the universal ribosomal protein uL15 family.</text>
</comment>
<dbReference type="PANTHER" id="PTHR12934">
    <property type="entry name" value="50S RIBOSOMAL PROTEIN L15"/>
    <property type="match status" value="1"/>
</dbReference>
<dbReference type="Pfam" id="PF00828">
    <property type="entry name" value="Ribosomal_L27A"/>
    <property type="match status" value="1"/>
</dbReference>
<evidence type="ECO:0000313" key="9">
    <source>
        <dbReference type="Proteomes" id="UP000295215"/>
    </source>
</evidence>
<organism evidence="8 9">
    <name type="scientific">Myroides indicus</name>
    <dbReference type="NCBI Taxonomy" id="1323422"/>
    <lineage>
        <taxon>Bacteria</taxon>
        <taxon>Pseudomonadati</taxon>
        <taxon>Bacteroidota</taxon>
        <taxon>Flavobacteriia</taxon>
        <taxon>Flavobacteriales</taxon>
        <taxon>Flavobacteriaceae</taxon>
        <taxon>Myroides</taxon>
    </lineage>
</organism>
<dbReference type="InterPro" id="IPR036227">
    <property type="entry name" value="Ribosomal_uL15/eL18_sf"/>
</dbReference>
<evidence type="ECO:0000313" key="8">
    <source>
        <dbReference type="EMBL" id="TDS60235.1"/>
    </source>
</evidence>
<dbReference type="SUPFAM" id="SSF52080">
    <property type="entry name" value="Ribosomal proteins L15p and L18e"/>
    <property type="match status" value="1"/>
</dbReference>
<reference evidence="8 9" key="1">
    <citation type="submission" date="2019-03" db="EMBL/GenBank/DDBJ databases">
        <title>Genomic Encyclopedia of Archaeal and Bacterial Type Strains, Phase II (KMG-II): from individual species to whole genera.</title>
        <authorList>
            <person name="Goeker M."/>
        </authorList>
    </citation>
    <scope>NUCLEOTIDE SEQUENCE [LARGE SCALE GENOMIC DNA]</scope>
    <source>
        <strain evidence="8 9">DSM 28213</strain>
    </source>
</reference>
<dbReference type="AlphaFoldDB" id="A0A4R7F2S1"/>
<dbReference type="EMBL" id="SOAG01000009">
    <property type="protein sequence ID" value="TDS60235.1"/>
    <property type="molecule type" value="Genomic_DNA"/>
</dbReference>
<comment type="caution">
    <text evidence="8">The sequence shown here is derived from an EMBL/GenBank/DDBJ whole genome shotgun (WGS) entry which is preliminary data.</text>
</comment>
<name>A0A4R7F2S1_9FLAO</name>
<dbReference type="OrthoDB" id="9810293at2"/>
<dbReference type="GO" id="GO:0006412">
    <property type="term" value="P:translation"/>
    <property type="evidence" value="ECO:0007669"/>
    <property type="project" value="UniProtKB-UniRule"/>
</dbReference>
<dbReference type="InterPro" id="IPR021131">
    <property type="entry name" value="Ribosomal_uL15/eL18"/>
</dbReference>
<dbReference type="GO" id="GO:0003735">
    <property type="term" value="F:structural constituent of ribosome"/>
    <property type="evidence" value="ECO:0007669"/>
    <property type="project" value="InterPro"/>
</dbReference>
<comment type="subunit">
    <text evidence="4">Part of the 50S ribosomal subunit.</text>
</comment>